<sequence length="248" mass="27746">MSQHTSIRLPLEECGEPNAGFWNRNDPSNLYQRDKLLQLGSKFTVQADLALVIHGSETPSGDPATLIYIKYDFVSESRTRHFRGAAIEFRFFTKARSGTTPVLEPEVAGGSITREISDTTHVQRKATIRGTKKSSDPYKYGINDIARWKISENPTDPGIPTNFTTAVLLRRKTQDSFAATIQIDAEIGARYKLEQAWDKLWGNKPVVDPVYFNPSLEPRGSMPVPEGLDTQNLKEFWDNQTIGSGAKV</sequence>
<name>A0A317SYV0_9PEZI</name>
<evidence type="ECO:0000313" key="1">
    <source>
        <dbReference type="EMBL" id="PWW79615.1"/>
    </source>
</evidence>
<gene>
    <name evidence="1" type="ORF">C7212DRAFT_341883</name>
</gene>
<dbReference type="AlphaFoldDB" id="A0A317SYV0"/>
<protein>
    <submittedName>
        <fullName evidence="1">Uncharacterized protein</fullName>
    </submittedName>
</protein>
<dbReference type="OrthoDB" id="5030973at2759"/>
<proteinExistence type="predicted"/>
<accession>A0A317SYV0</accession>
<dbReference type="EMBL" id="PYWC01000007">
    <property type="protein sequence ID" value="PWW79615.1"/>
    <property type="molecule type" value="Genomic_DNA"/>
</dbReference>
<evidence type="ECO:0000313" key="2">
    <source>
        <dbReference type="Proteomes" id="UP000246991"/>
    </source>
</evidence>
<dbReference type="STRING" id="42249.A0A317SYV0"/>
<comment type="caution">
    <text evidence="1">The sequence shown here is derived from an EMBL/GenBank/DDBJ whole genome shotgun (WGS) entry which is preliminary data.</text>
</comment>
<reference evidence="1 2" key="1">
    <citation type="submission" date="2018-03" db="EMBL/GenBank/DDBJ databases">
        <title>Genomes of Pezizomycetes fungi and the evolution of truffles.</title>
        <authorList>
            <person name="Murat C."/>
            <person name="Payen T."/>
            <person name="Noel B."/>
            <person name="Kuo A."/>
            <person name="Martin F.M."/>
        </authorList>
    </citation>
    <scope>NUCLEOTIDE SEQUENCE [LARGE SCALE GENOMIC DNA]</scope>
    <source>
        <strain evidence="1">091103-1</strain>
    </source>
</reference>
<organism evidence="1 2">
    <name type="scientific">Tuber magnatum</name>
    <name type="common">white Piedmont truffle</name>
    <dbReference type="NCBI Taxonomy" id="42249"/>
    <lineage>
        <taxon>Eukaryota</taxon>
        <taxon>Fungi</taxon>
        <taxon>Dikarya</taxon>
        <taxon>Ascomycota</taxon>
        <taxon>Pezizomycotina</taxon>
        <taxon>Pezizomycetes</taxon>
        <taxon>Pezizales</taxon>
        <taxon>Tuberaceae</taxon>
        <taxon>Tuber</taxon>
    </lineage>
</organism>
<dbReference type="Proteomes" id="UP000246991">
    <property type="component" value="Unassembled WGS sequence"/>
</dbReference>
<keyword evidence="2" id="KW-1185">Reference proteome</keyword>